<dbReference type="PANTHER" id="PTHR12215">
    <property type="entry name" value="PHOSPHOPANTETHEINE TRANSFERASE"/>
    <property type="match status" value="1"/>
</dbReference>
<dbReference type="SUPFAM" id="SSF56214">
    <property type="entry name" value="4'-phosphopantetheinyl transferase"/>
    <property type="match status" value="2"/>
</dbReference>
<evidence type="ECO:0000313" key="5">
    <source>
        <dbReference type="Proteomes" id="UP000230935"/>
    </source>
</evidence>
<dbReference type="EMBL" id="PEZZ01000036">
    <property type="protein sequence ID" value="PIS04765.1"/>
    <property type="molecule type" value="Genomic_DNA"/>
</dbReference>
<comment type="caution">
    <text evidence="4">The sequence shown here is derived from an EMBL/GenBank/DDBJ whole genome shotgun (WGS) entry which is preliminary data.</text>
</comment>
<accession>A0A2H0W065</accession>
<evidence type="ECO:0000313" key="4">
    <source>
        <dbReference type="EMBL" id="PIS04765.1"/>
    </source>
</evidence>
<dbReference type="GO" id="GO:0019878">
    <property type="term" value="P:lysine biosynthetic process via aminoadipic acid"/>
    <property type="evidence" value="ECO:0007669"/>
    <property type="project" value="TreeGrafter"/>
</dbReference>
<dbReference type="InterPro" id="IPR037143">
    <property type="entry name" value="4-PPantetheinyl_Trfase_dom_sf"/>
</dbReference>
<organism evidence="4 5">
    <name type="scientific">Candidatus Buchananbacteria bacterium CG10_big_fil_rev_8_21_14_0_10_42_9</name>
    <dbReference type="NCBI Taxonomy" id="1974526"/>
    <lineage>
        <taxon>Bacteria</taxon>
        <taxon>Candidatus Buchananiibacteriota</taxon>
    </lineage>
</organism>
<dbReference type="Proteomes" id="UP000230935">
    <property type="component" value="Unassembled WGS sequence"/>
</dbReference>
<dbReference type="GO" id="GO:0008897">
    <property type="term" value="F:holo-[acyl-carrier-protein] synthase activity"/>
    <property type="evidence" value="ECO:0007669"/>
    <property type="project" value="InterPro"/>
</dbReference>
<protein>
    <recommendedName>
        <fullName evidence="3">4'-phosphopantetheinyl transferase domain-containing protein</fullName>
    </recommendedName>
</protein>
<dbReference type="Gene3D" id="3.90.470.20">
    <property type="entry name" value="4'-phosphopantetheinyl transferase domain"/>
    <property type="match status" value="2"/>
</dbReference>
<proteinExistence type="inferred from homology"/>
<sequence length="219" mass="24938">MQLTITGNRLTDGWAEDLDWILSHEEKLIFNQVKNFQQQDWLAGRIALKQAVLRHVDAKNLNQLVIRNYASGQPYLEGYEYLNCSLSHSFGWAIASAGKQIVGVDIEKIRPHADDLVYAIAGNAEVRLMNNVNKNLNVKLTYIWTIKESVMKGLGIGFGISPKNLYIKKINIKKNNFQSLIFNSQSKDYWTVFSTAMDEFIMSLAQKGTSHVKAKINWN</sequence>
<dbReference type="PANTHER" id="PTHR12215:SF10">
    <property type="entry name" value="L-AMINOADIPATE-SEMIALDEHYDE DEHYDROGENASE-PHOSPHOPANTETHEINYL TRANSFERASE"/>
    <property type="match status" value="1"/>
</dbReference>
<dbReference type="Pfam" id="PF01648">
    <property type="entry name" value="ACPS"/>
    <property type="match status" value="1"/>
</dbReference>
<name>A0A2H0W065_9BACT</name>
<feature type="domain" description="4'-phosphopantetheinyl transferase" evidence="3">
    <location>
        <begin position="102"/>
        <end position="202"/>
    </location>
</feature>
<reference evidence="5" key="1">
    <citation type="submission" date="2017-09" db="EMBL/GenBank/DDBJ databases">
        <title>Depth-based differentiation of microbial function through sediment-hosted aquifers and enrichment of novel symbionts in the deep terrestrial subsurface.</title>
        <authorList>
            <person name="Probst A.J."/>
            <person name="Ladd B."/>
            <person name="Jarett J.K."/>
            <person name="Geller-Mcgrath D.E."/>
            <person name="Sieber C.M.K."/>
            <person name="Emerson J.B."/>
            <person name="Anantharaman K."/>
            <person name="Thomas B.C."/>
            <person name="Malmstrom R."/>
            <person name="Stieglmeier M."/>
            <person name="Klingl A."/>
            <person name="Woyke T."/>
            <person name="Ryan C.M."/>
            <person name="Banfield J.F."/>
        </authorList>
    </citation>
    <scope>NUCLEOTIDE SEQUENCE [LARGE SCALE GENOMIC DNA]</scope>
</reference>
<gene>
    <name evidence="4" type="ORF">COT81_04745</name>
</gene>
<dbReference type="InterPro" id="IPR050559">
    <property type="entry name" value="P-Pant_transferase_sf"/>
</dbReference>
<dbReference type="InterPro" id="IPR008278">
    <property type="entry name" value="4-PPantetheinyl_Trfase_dom"/>
</dbReference>
<evidence type="ECO:0000256" key="1">
    <source>
        <dbReference type="ARBA" id="ARBA00010990"/>
    </source>
</evidence>
<dbReference type="AlphaFoldDB" id="A0A2H0W065"/>
<evidence type="ECO:0000259" key="3">
    <source>
        <dbReference type="Pfam" id="PF01648"/>
    </source>
</evidence>
<dbReference type="GO" id="GO:0005829">
    <property type="term" value="C:cytosol"/>
    <property type="evidence" value="ECO:0007669"/>
    <property type="project" value="TreeGrafter"/>
</dbReference>
<evidence type="ECO:0000256" key="2">
    <source>
        <dbReference type="ARBA" id="ARBA00022679"/>
    </source>
</evidence>
<keyword evidence="2" id="KW-0808">Transferase</keyword>
<dbReference type="GO" id="GO:0000287">
    <property type="term" value="F:magnesium ion binding"/>
    <property type="evidence" value="ECO:0007669"/>
    <property type="project" value="InterPro"/>
</dbReference>
<comment type="similarity">
    <text evidence="1">Belongs to the P-Pant transferase superfamily. Gsp/Sfp/HetI/AcpT family.</text>
</comment>